<comment type="caution">
    <text evidence="2">The sequence shown here is derived from an EMBL/GenBank/DDBJ whole genome shotgun (WGS) entry which is preliminary data.</text>
</comment>
<feature type="compositionally biased region" description="Pro residues" evidence="1">
    <location>
        <begin position="608"/>
        <end position="630"/>
    </location>
</feature>
<dbReference type="EMBL" id="BRPK01000003">
    <property type="protein sequence ID" value="GLB36298.1"/>
    <property type="molecule type" value="Genomic_DNA"/>
</dbReference>
<organism evidence="2 3">
    <name type="scientific">Lyophyllum shimeji</name>
    <name type="common">Hon-shimeji</name>
    <name type="synonym">Tricholoma shimeji</name>
    <dbReference type="NCBI Taxonomy" id="47721"/>
    <lineage>
        <taxon>Eukaryota</taxon>
        <taxon>Fungi</taxon>
        <taxon>Dikarya</taxon>
        <taxon>Basidiomycota</taxon>
        <taxon>Agaricomycotina</taxon>
        <taxon>Agaricomycetes</taxon>
        <taxon>Agaricomycetidae</taxon>
        <taxon>Agaricales</taxon>
        <taxon>Tricholomatineae</taxon>
        <taxon>Lyophyllaceae</taxon>
        <taxon>Lyophyllum</taxon>
    </lineage>
</organism>
<feature type="region of interest" description="Disordered" evidence="1">
    <location>
        <begin position="240"/>
        <end position="268"/>
    </location>
</feature>
<evidence type="ECO:0000256" key="1">
    <source>
        <dbReference type="SAM" id="MobiDB-lite"/>
    </source>
</evidence>
<feature type="region of interest" description="Disordered" evidence="1">
    <location>
        <begin position="431"/>
        <end position="454"/>
    </location>
</feature>
<protein>
    <submittedName>
        <fullName evidence="2">Uncharacterized protein</fullName>
    </submittedName>
</protein>
<reference evidence="2" key="1">
    <citation type="submission" date="2022-07" db="EMBL/GenBank/DDBJ databases">
        <title>The genome of Lyophyllum shimeji provides insight into the initial evolution of ectomycorrhizal fungal genome.</title>
        <authorList>
            <person name="Kobayashi Y."/>
            <person name="Shibata T."/>
            <person name="Hirakawa H."/>
            <person name="Shigenobu S."/>
            <person name="Nishiyama T."/>
            <person name="Yamada A."/>
            <person name="Hasebe M."/>
            <person name="Kawaguchi M."/>
        </authorList>
    </citation>
    <scope>NUCLEOTIDE SEQUENCE</scope>
    <source>
        <strain evidence="2">AT787</strain>
    </source>
</reference>
<dbReference type="AlphaFoldDB" id="A0A9P3PI02"/>
<feature type="region of interest" description="Disordered" evidence="1">
    <location>
        <begin position="545"/>
        <end position="664"/>
    </location>
</feature>
<gene>
    <name evidence="2" type="ORF">LshimejAT787_0305860</name>
</gene>
<dbReference type="Proteomes" id="UP001063166">
    <property type="component" value="Unassembled WGS sequence"/>
</dbReference>
<dbReference type="OrthoDB" id="3357813at2759"/>
<evidence type="ECO:0000313" key="3">
    <source>
        <dbReference type="Proteomes" id="UP001063166"/>
    </source>
</evidence>
<proteinExistence type="predicted"/>
<keyword evidence="3" id="KW-1185">Reference proteome</keyword>
<evidence type="ECO:0000313" key="2">
    <source>
        <dbReference type="EMBL" id="GLB36298.1"/>
    </source>
</evidence>
<name>A0A9P3PI02_LYOSH</name>
<sequence length="664" mass="72105">MAESLPPPIYSRTDPDDGPLCPAEADNPGEGPHILIIPIGDAVNFQKGFLGAEGERAAIEGELQIKGIEPDHWAKVTISLRTIEAACGVEIELGSSEIVLFSRTLASLTPFPSSFPFSIPLAADTPQSIQTANSSLSHYLTATLHPFDPLSSSHTRTLTVHTRRYTSHSHTIPVHRETHTLDEPTRVEVEVPRTTFVAGESIPVYVTVPPPASELVVDQGLRLRNVRVELVRRVDIEQASDDDGLPGAISRITSGIGENQEELTDGPSSAIEQRMFSPSSSKAPLSPLPGGWSHQTIIARSGASCRFHSSRPVKLRFVLHHAMPSRSPSDLHADLPSVEYGQYDSDAECPSITQLSILHSITFRLCVYVSLVDITTRRERISTLSIPVTILAPPAPLPQVPHEIDVAYQKKHDRPPLKTVRHEDADHLIPHYSEGEAGPSMLPTSAPPPFEERDAPPPFSVEEAVASTSARLPTFLESESEIIIPETDPHQVDHPPPSPTIIGEGLDFGFLPSEQFDGHTEATQRSMTPPPTLEMATRDTDLTELADIGEPERAMEALGLALDRHEEALADERPPPPPAMDDPADPPPSIDSDFRSPDIPQQARSPPHASPSLPPTFSPNEPPPASPTPTPREENSQGHAPPPYLIPGNHNDQDNVARPPPYVD</sequence>
<feature type="compositionally biased region" description="Pro residues" evidence="1">
    <location>
        <begin position="575"/>
        <end position="589"/>
    </location>
</feature>
<feature type="compositionally biased region" description="Basic and acidic residues" evidence="1">
    <location>
        <begin position="562"/>
        <end position="574"/>
    </location>
</feature>
<accession>A0A9P3PI02</accession>